<proteinExistence type="predicted"/>
<dbReference type="Proteomes" id="UP001301769">
    <property type="component" value="Unassembled WGS sequence"/>
</dbReference>
<organism evidence="2 3">
    <name type="scientific">Rhypophila decipiens</name>
    <dbReference type="NCBI Taxonomy" id="261697"/>
    <lineage>
        <taxon>Eukaryota</taxon>
        <taxon>Fungi</taxon>
        <taxon>Dikarya</taxon>
        <taxon>Ascomycota</taxon>
        <taxon>Pezizomycotina</taxon>
        <taxon>Sordariomycetes</taxon>
        <taxon>Sordariomycetidae</taxon>
        <taxon>Sordariales</taxon>
        <taxon>Naviculisporaceae</taxon>
        <taxon>Rhypophila</taxon>
    </lineage>
</organism>
<dbReference type="EMBL" id="MU858045">
    <property type="protein sequence ID" value="KAK4220177.1"/>
    <property type="molecule type" value="Genomic_DNA"/>
</dbReference>
<evidence type="ECO:0000313" key="3">
    <source>
        <dbReference type="Proteomes" id="UP001301769"/>
    </source>
</evidence>
<evidence type="ECO:0000256" key="1">
    <source>
        <dbReference type="SAM" id="MobiDB-lite"/>
    </source>
</evidence>
<feature type="compositionally biased region" description="Basic and acidic residues" evidence="1">
    <location>
        <begin position="160"/>
        <end position="170"/>
    </location>
</feature>
<sequence length="200" mass="23014">MKWTIRHHNLKVRSHQRLEKIPDEQISFNPRQHLLPESFFLDSFFLDSSFLDSSFLDSSFLDSSFLDFFRGALKPDTPTVMALRETNLDSLEFVILVGLELLYQPFEGGPIMDGLVLFRMPCINKSVQFQRKVTANYLELHECSWDKPKQRESLAVSRPGGEEVPRGDLKGHEIPEINTPFISSKTAVVKSKDLESVVKW</sequence>
<dbReference type="AlphaFoldDB" id="A0AAN7BE98"/>
<protein>
    <submittedName>
        <fullName evidence="2">Uncharacterized protein</fullName>
    </submittedName>
</protein>
<comment type="caution">
    <text evidence="2">The sequence shown here is derived from an EMBL/GenBank/DDBJ whole genome shotgun (WGS) entry which is preliminary data.</text>
</comment>
<keyword evidence="3" id="KW-1185">Reference proteome</keyword>
<reference evidence="2" key="2">
    <citation type="submission" date="2023-05" db="EMBL/GenBank/DDBJ databases">
        <authorList>
            <consortium name="Lawrence Berkeley National Laboratory"/>
            <person name="Steindorff A."/>
            <person name="Hensen N."/>
            <person name="Bonometti L."/>
            <person name="Westerberg I."/>
            <person name="Brannstrom I.O."/>
            <person name="Guillou S."/>
            <person name="Cros-Aarteil S."/>
            <person name="Calhoun S."/>
            <person name="Haridas S."/>
            <person name="Kuo A."/>
            <person name="Mondo S."/>
            <person name="Pangilinan J."/>
            <person name="Riley R."/>
            <person name="Labutti K."/>
            <person name="Andreopoulos B."/>
            <person name="Lipzen A."/>
            <person name="Chen C."/>
            <person name="Yanf M."/>
            <person name="Daum C."/>
            <person name="Ng V."/>
            <person name="Clum A."/>
            <person name="Ohm R."/>
            <person name="Martin F."/>
            <person name="Silar P."/>
            <person name="Natvig D."/>
            <person name="Lalanne C."/>
            <person name="Gautier V."/>
            <person name="Ament-Velasquez S.L."/>
            <person name="Kruys A."/>
            <person name="Hutchinson M.I."/>
            <person name="Powell A.J."/>
            <person name="Barry K."/>
            <person name="Miller A.N."/>
            <person name="Grigoriev I.V."/>
            <person name="Debuchy R."/>
            <person name="Gladieux P."/>
            <person name="Thoren M.H."/>
            <person name="Johannesson H."/>
        </authorList>
    </citation>
    <scope>NUCLEOTIDE SEQUENCE</scope>
    <source>
        <strain evidence="2">PSN293</strain>
    </source>
</reference>
<reference evidence="2" key="1">
    <citation type="journal article" date="2023" name="Mol. Phylogenet. Evol.">
        <title>Genome-scale phylogeny and comparative genomics of the fungal order Sordariales.</title>
        <authorList>
            <person name="Hensen N."/>
            <person name="Bonometti L."/>
            <person name="Westerberg I."/>
            <person name="Brannstrom I.O."/>
            <person name="Guillou S."/>
            <person name="Cros-Aarteil S."/>
            <person name="Calhoun S."/>
            <person name="Haridas S."/>
            <person name="Kuo A."/>
            <person name="Mondo S."/>
            <person name="Pangilinan J."/>
            <person name="Riley R."/>
            <person name="LaButti K."/>
            <person name="Andreopoulos B."/>
            <person name="Lipzen A."/>
            <person name="Chen C."/>
            <person name="Yan M."/>
            <person name="Daum C."/>
            <person name="Ng V."/>
            <person name="Clum A."/>
            <person name="Steindorff A."/>
            <person name="Ohm R.A."/>
            <person name="Martin F."/>
            <person name="Silar P."/>
            <person name="Natvig D.O."/>
            <person name="Lalanne C."/>
            <person name="Gautier V."/>
            <person name="Ament-Velasquez S.L."/>
            <person name="Kruys A."/>
            <person name="Hutchinson M.I."/>
            <person name="Powell A.J."/>
            <person name="Barry K."/>
            <person name="Miller A.N."/>
            <person name="Grigoriev I.V."/>
            <person name="Debuchy R."/>
            <person name="Gladieux P."/>
            <person name="Hiltunen Thoren M."/>
            <person name="Johannesson H."/>
        </authorList>
    </citation>
    <scope>NUCLEOTIDE SEQUENCE</scope>
    <source>
        <strain evidence="2">PSN293</strain>
    </source>
</reference>
<gene>
    <name evidence="2" type="ORF">QBC37DRAFT_408066</name>
</gene>
<accession>A0AAN7BE98</accession>
<feature type="region of interest" description="Disordered" evidence="1">
    <location>
        <begin position="151"/>
        <end position="170"/>
    </location>
</feature>
<name>A0AAN7BE98_9PEZI</name>
<evidence type="ECO:0000313" key="2">
    <source>
        <dbReference type="EMBL" id="KAK4220177.1"/>
    </source>
</evidence>